<feature type="compositionally biased region" description="Polar residues" evidence="1">
    <location>
        <begin position="72"/>
        <end position="87"/>
    </location>
</feature>
<evidence type="ECO:0000256" key="1">
    <source>
        <dbReference type="SAM" id="MobiDB-lite"/>
    </source>
</evidence>
<evidence type="ECO:0000313" key="3">
    <source>
        <dbReference type="EMBL" id="MFC4390020.1"/>
    </source>
</evidence>
<keyword evidence="4" id="KW-1185">Reference proteome</keyword>
<accession>A0ABV8W284</accession>
<dbReference type="EMBL" id="JBHSCO010000001">
    <property type="protein sequence ID" value="MFC4390020.1"/>
    <property type="molecule type" value="Genomic_DNA"/>
</dbReference>
<evidence type="ECO:0000256" key="2">
    <source>
        <dbReference type="SAM" id="SignalP"/>
    </source>
</evidence>
<evidence type="ECO:0000313" key="4">
    <source>
        <dbReference type="Proteomes" id="UP001595719"/>
    </source>
</evidence>
<protein>
    <submittedName>
        <fullName evidence="3">Uncharacterized protein</fullName>
    </submittedName>
</protein>
<gene>
    <name evidence="3" type="ORF">ACFOY0_03330</name>
</gene>
<keyword evidence="2" id="KW-0732">Signal</keyword>
<feature type="region of interest" description="Disordered" evidence="1">
    <location>
        <begin position="21"/>
        <end position="87"/>
    </location>
</feature>
<reference evidence="4" key="1">
    <citation type="journal article" date="2019" name="Int. J. Syst. Evol. Microbiol.">
        <title>The Global Catalogue of Microorganisms (GCM) 10K type strain sequencing project: providing services to taxonomists for standard genome sequencing and annotation.</title>
        <authorList>
            <consortium name="The Broad Institute Genomics Platform"/>
            <consortium name="The Broad Institute Genome Sequencing Center for Infectious Disease"/>
            <person name="Wu L."/>
            <person name="Ma J."/>
        </authorList>
    </citation>
    <scope>NUCLEOTIDE SEQUENCE [LARGE SCALE GENOMIC DNA]</scope>
    <source>
        <strain evidence="4">CGMCC 1.15345</strain>
    </source>
</reference>
<proteinExistence type="predicted"/>
<dbReference type="RefSeq" id="WP_219071379.1">
    <property type="nucleotide sequence ID" value="NZ_JBHSCO010000001.1"/>
</dbReference>
<feature type="compositionally biased region" description="Basic and acidic residues" evidence="1">
    <location>
        <begin position="50"/>
        <end position="64"/>
    </location>
</feature>
<comment type="caution">
    <text evidence="3">The sequence shown here is derived from an EMBL/GenBank/DDBJ whole genome shotgun (WGS) entry which is preliminary data.</text>
</comment>
<feature type="chain" id="PRO_5047264179" evidence="2">
    <location>
        <begin position="20"/>
        <end position="87"/>
    </location>
</feature>
<sequence length="87" mass="9729">MRNLIISFCMIFFFGFASAQETPAKKKQSTDTIQAKKSKHTTTQKSSNTRKGDTVYKQRSEQKKGKTVKPKGNSTPQSKDSITGTRP</sequence>
<name>A0ABV8W284_9FLAO</name>
<dbReference type="Proteomes" id="UP001595719">
    <property type="component" value="Unassembled WGS sequence"/>
</dbReference>
<feature type="signal peptide" evidence="2">
    <location>
        <begin position="1"/>
        <end position="19"/>
    </location>
</feature>
<organism evidence="3 4">
    <name type="scientific">Flavobacterium quisquiliarum</name>
    <dbReference type="NCBI Taxonomy" id="1834436"/>
    <lineage>
        <taxon>Bacteria</taxon>
        <taxon>Pseudomonadati</taxon>
        <taxon>Bacteroidota</taxon>
        <taxon>Flavobacteriia</taxon>
        <taxon>Flavobacteriales</taxon>
        <taxon>Flavobacteriaceae</taxon>
        <taxon>Flavobacterium</taxon>
    </lineage>
</organism>